<proteinExistence type="predicted"/>
<organism evidence="2 3">
    <name type="scientific">Segatella copri</name>
    <dbReference type="NCBI Taxonomy" id="165179"/>
    <lineage>
        <taxon>Bacteria</taxon>
        <taxon>Pseudomonadati</taxon>
        <taxon>Bacteroidota</taxon>
        <taxon>Bacteroidia</taxon>
        <taxon>Bacteroidales</taxon>
        <taxon>Prevotellaceae</taxon>
        <taxon>Segatella</taxon>
    </lineage>
</organism>
<dbReference type="AlphaFoldDB" id="A0A6A7VTQ4"/>
<evidence type="ECO:0000256" key="1">
    <source>
        <dbReference type="SAM" id="MobiDB-lite"/>
    </source>
</evidence>
<evidence type="ECO:0000313" key="3">
    <source>
        <dbReference type="Proteomes" id="UP000358159"/>
    </source>
</evidence>
<accession>A0A6A7VTQ4</accession>
<comment type="caution">
    <text evidence="2">The sequence shown here is derived from an EMBL/GenBank/DDBJ whole genome shotgun (WGS) entry which is preliminary data.</text>
</comment>
<dbReference type="EMBL" id="VZAZ01000055">
    <property type="protein sequence ID" value="MQO56425.1"/>
    <property type="molecule type" value="Genomic_DNA"/>
</dbReference>
<dbReference type="InterPro" id="IPR010106">
    <property type="entry name" value="RpnA"/>
</dbReference>
<feature type="compositionally biased region" description="Basic and acidic residues" evidence="1">
    <location>
        <begin position="278"/>
        <end position="313"/>
    </location>
</feature>
<dbReference type="PANTHER" id="PTHR41317">
    <property type="entry name" value="PD-(D_E)XK NUCLEASE FAMILY TRANSPOSASE"/>
    <property type="match status" value="1"/>
</dbReference>
<feature type="compositionally biased region" description="Polar residues" evidence="1">
    <location>
        <begin position="252"/>
        <end position="275"/>
    </location>
</feature>
<evidence type="ECO:0000313" key="2">
    <source>
        <dbReference type="EMBL" id="MQO56425.1"/>
    </source>
</evidence>
<feature type="region of interest" description="Disordered" evidence="1">
    <location>
        <begin position="252"/>
        <end position="313"/>
    </location>
</feature>
<reference evidence="2 3" key="1">
    <citation type="submission" date="2019-09" db="EMBL/GenBank/DDBJ databases">
        <title>Distinct polysaccharide growth profiles of human intestinal Prevotella copri isolates.</title>
        <authorList>
            <person name="Fehlner-Peach H."/>
            <person name="Magnabosco C."/>
            <person name="Raghavan V."/>
            <person name="Scher J.U."/>
            <person name="Tett A."/>
            <person name="Cox L.M."/>
            <person name="Gottsegen C."/>
            <person name="Watters A."/>
            <person name="Wiltshire- Gordon J.D."/>
            <person name="Segata N."/>
            <person name="Bonneau R."/>
            <person name="Littman D.R."/>
        </authorList>
    </citation>
    <scope>NUCLEOTIDE SEQUENCE [LARGE SCALE GENOMIC DNA]</scope>
    <source>
        <strain evidence="2 3">BVe41219</strain>
    </source>
</reference>
<name>A0A6A7VTQ4_9BACT</name>
<dbReference type="RefSeq" id="WP_153094501.1">
    <property type="nucleotide sequence ID" value="NZ_VZAK01000053.1"/>
</dbReference>
<gene>
    <name evidence="2" type="ORF">F7D42_12085</name>
</gene>
<sequence length="343" mass="39605">MKYLDPKADLTFKKVFGEHPELVKSLLNALLPFKSEEEEITSVTYLTPEMVPQTPTRKYSIVDVRCEDAQGRQFIVEMQMVWSAEFKQRVLFNASKAYVKQLNRGEDYSLLKPVYSLNLVNEVFEPELDDYYHYYHLVHEEHTEKVIDGLHLVFVELPKFTPHTFTEKKMQVLWLRYLTEIDEKTKEVPAELLANPEIAKAVSEIEESAYTEEELLGYDEFWDMVSVEKTLAGRLERLTKANDDTEEKLKATSSQLEATSSQLEATSSQLEATSSQLKEAEKQRKEAEEQRKEAEEQRKEAEEQLKKANEEKLQSAKKLLQAGVSADIVASTLNLSMDEIKIH</sequence>
<dbReference type="Proteomes" id="UP000358159">
    <property type="component" value="Unassembled WGS sequence"/>
</dbReference>
<dbReference type="PANTHER" id="PTHR41317:SF1">
    <property type="entry name" value="PD-(D_E)XK NUCLEASE FAMILY TRANSPOSASE"/>
    <property type="match status" value="1"/>
</dbReference>
<protein>
    <submittedName>
        <fullName evidence="2">Rpn family recombination-promoting nuclease/putative transposase</fullName>
    </submittedName>
</protein>
<dbReference type="Pfam" id="PF12784">
    <property type="entry name" value="PDDEXK_2"/>
    <property type="match status" value="1"/>
</dbReference>
<dbReference type="NCBIfam" id="TIGR01784">
    <property type="entry name" value="T_den_put_tspse"/>
    <property type="match status" value="1"/>
</dbReference>